<proteinExistence type="predicted"/>
<evidence type="ECO:0000313" key="3">
    <source>
        <dbReference type="EMBL" id="MXO57644.1"/>
    </source>
</evidence>
<dbReference type="EMBL" id="WTYS01000001">
    <property type="protein sequence ID" value="MXO57644.1"/>
    <property type="molecule type" value="Genomic_DNA"/>
</dbReference>
<name>A0A6I4SPF3_9SPHN</name>
<feature type="chain" id="PRO_5026336543" description="Lipoprotein" evidence="2">
    <location>
        <begin position="19"/>
        <end position="118"/>
    </location>
</feature>
<keyword evidence="4" id="KW-1185">Reference proteome</keyword>
<protein>
    <recommendedName>
        <fullName evidence="5">Lipoprotein</fullName>
    </recommendedName>
</protein>
<feature type="signal peptide" evidence="2">
    <location>
        <begin position="1"/>
        <end position="18"/>
    </location>
</feature>
<comment type="caution">
    <text evidence="3">The sequence shown here is derived from an EMBL/GenBank/DDBJ whole genome shotgun (WGS) entry which is preliminary data.</text>
</comment>
<dbReference type="OrthoDB" id="7510606at2"/>
<accession>A0A6I4SPF3</accession>
<dbReference type="RefSeq" id="WP_160598701.1">
    <property type="nucleotide sequence ID" value="NZ_WTYS01000001.1"/>
</dbReference>
<evidence type="ECO:0008006" key="5">
    <source>
        <dbReference type="Google" id="ProtNLM"/>
    </source>
</evidence>
<dbReference type="Proteomes" id="UP000468943">
    <property type="component" value="Unassembled WGS sequence"/>
</dbReference>
<organism evidence="3 4">
    <name type="scientific">Pontixanthobacter gangjinensis</name>
    <dbReference type="NCBI Taxonomy" id="1028742"/>
    <lineage>
        <taxon>Bacteria</taxon>
        <taxon>Pseudomonadati</taxon>
        <taxon>Pseudomonadota</taxon>
        <taxon>Alphaproteobacteria</taxon>
        <taxon>Sphingomonadales</taxon>
        <taxon>Erythrobacteraceae</taxon>
        <taxon>Pontixanthobacter</taxon>
    </lineage>
</organism>
<evidence type="ECO:0000256" key="1">
    <source>
        <dbReference type="SAM" id="MobiDB-lite"/>
    </source>
</evidence>
<feature type="region of interest" description="Disordered" evidence="1">
    <location>
        <begin position="90"/>
        <end position="118"/>
    </location>
</feature>
<dbReference type="AlphaFoldDB" id="A0A6I4SPF3"/>
<reference evidence="3 4" key="1">
    <citation type="submission" date="2019-12" db="EMBL/GenBank/DDBJ databases">
        <title>Genomic-based taxomic classification of the family Erythrobacteraceae.</title>
        <authorList>
            <person name="Xu L."/>
        </authorList>
    </citation>
    <scope>NUCLEOTIDE SEQUENCE [LARGE SCALE GENOMIC DNA]</scope>
    <source>
        <strain evidence="3 4">JCM 17802</strain>
    </source>
</reference>
<feature type="compositionally biased region" description="Basic and acidic residues" evidence="1">
    <location>
        <begin position="109"/>
        <end position="118"/>
    </location>
</feature>
<keyword evidence="2" id="KW-0732">Signal</keyword>
<evidence type="ECO:0000256" key="2">
    <source>
        <dbReference type="SAM" id="SignalP"/>
    </source>
</evidence>
<sequence>MKRILAALFIGLAAAMPAACVDNVYGRGTLAWSSHPYHGWYNGYYGPFYDGYWGTDGYFWFRLDRVERRYRRDRDRHFRREAVRNDRRFRRFERTMRPPPRGTRMPHFPQDRPPGHSD</sequence>
<gene>
    <name evidence="3" type="ORF">GRI36_12215</name>
</gene>
<evidence type="ECO:0000313" key="4">
    <source>
        <dbReference type="Proteomes" id="UP000468943"/>
    </source>
</evidence>